<keyword evidence="4" id="KW-0378">Hydrolase</keyword>
<dbReference type="Gene3D" id="3.40.630.10">
    <property type="entry name" value="Zn peptidases"/>
    <property type="match status" value="1"/>
</dbReference>
<dbReference type="SUPFAM" id="SSF55031">
    <property type="entry name" value="Bacterial exopeptidase dimerisation domain"/>
    <property type="match status" value="1"/>
</dbReference>
<organism evidence="8 9">
    <name type="scientific">Pseudophaeobacter arcticus</name>
    <dbReference type="NCBI Taxonomy" id="385492"/>
    <lineage>
        <taxon>Bacteria</taxon>
        <taxon>Pseudomonadati</taxon>
        <taxon>Pseudomonadota</taxon>
        <taxon>Alphaproteobacteria</taxon>
        <taxon>Rhodobacterales</taxon>
        <taxon>Paracoccaceae</taxon>
        <taxon>Pseudophaeobacter</taxon>
    </lineage>
</organism>
<keyword evidence="3" id="KW-0479">Metal-binding</keyword>
<evidence type="ECO:0000313" key="8">
    <source>
        <dbReference type="EMBL" id="GAA6195125.1"/>
    </source>
</evidence>
<keyword evidence="6" id="KW-0472">Membrane</keyword>
<evidence type="ECO:0000256" key="1">
    <source>
        <dbReference type="ARBA" id="ARBA00006247"/>
    </source>
</evidence>
<dbReference type="Pfam" id="PF07687">
    <property type="entry name" value="M20_dimer"/>
    <property type="match status" value="1"/>
</dbReference>
<keyword evidence="5" id="KW-0862">Zinc</keyword>
<dbReference type="PANTHER" id="PTHR45962:SF1">
    <property type="entry name" value="N-FATTY-ACYL-AMINO ACID SYNTHASE_HYDROLASE PM20D1"/>
    <property type="match status" value="1"/>
</dbReference>
<feature type="transmembrane region" description="Helical" evidence="6">
    <location>
        <begin position="6"/>
        <end position="25"/>
    </location>
</feature>
<dbReference type="InterPro" id="IPR002933">
    <property type="entry name" value="Peptidase_M20"/>
</dbReference>
<evidence type="ECO:0000256" key="3">
    <source>
        <dbReference type="ARBA" id="ARBA00022723"/>
    </source>
</evidence>
<keyword evidence="2" id="KW-0645">Protease</keyword>
<keyword evidence="6" id="KW-0812">Transmembrane</keyword>
<evidence type="ECO:0000256" key="6">
    <source>
        <dbReference type="SAM" id="Phobius"/>
    </source>
</evidence>
<dbReference type="Pfam" id="PF01546">
    <property type="entry name" value="Peptidase_M20"/>
    <property type="match status" value="1"/>
</dbReference>
<accession>A0ABQ0AGX7</accession>
<dbReference type="PANTHER" id="PTHR45962">
    <property type="entry name" value="N-FATTY-ACYL-AMINO ACID SYNTHASE/HYDROLASE PM20D1"/>
    <property type="match status" value="1"/>
</dbReference>
<evidence type="ECO:0000259" key="7">
    <source>
        <dbReference type="Pfam" id="PF07687"/>
    </source>
</evidence>
<comment type="similarity">
    <text evidence="1">Belongs to the peptidase M20A family.</text>
</comment>
<feature type="domain" description="Peptidase M20 dimerisation" evidence="7">
    <location>
        <begin position="238"/>
        <end position="381"/>
    </location>
</feature>
<dbReference type="Gene3D" id="1.10.150.900">
    <property type="match status" value="1"/>
</dbReference>
<keyword evidence="6" id="KW-1133">Transmembrane helix</keyword>
<dbReference type="RefSeq" id="WP_353396912.1">
    <property type="nucleotide sequence ID" value="NZ_BAABWU010000001.1"/>
</dbReference>
<dbReference type="Proteomes" id="UP001441944">
    <property type="component" value="Unassembled WGS sequence"/>
</dbReference>
<reference evidence="8 9" key="1">
    <citation type="submission" date="2024-04" db="EMBL/GenBank/DDBJ databases">
        <title>Draft genome sequence of Pseudophaeobacter arcticus NBRC 116598.</title>
        <authorList>
            <person name="Miyakawa T."/>
            <person name="Kusuya Y."/>
            <person name="Miura T."/>
        </authorList>
    </citation>
    <scope>NUCLEOTIDE SEQUENCE [LARGE SCALE GENOMIC DNA]</scope>
    <source>
        <strain evidence="8 9">SU-CL00105</strain>
    </source>
</reference>
<keyword evidence="9" id="KW-1185">Reference proteome</keyword>
<gene>
    <name evidence="8" type="ORF">NBRC116598_05690</name>
</gene>
<name>A0ABQ0AGX7_9RHOB</name>
<evidence type="ECO:0000256" key="5">
    <source>
        <dbReference type="ARBA" id="ARBA00022833"/>
    </source>
</evidence>
<dbReference type="InterPro" id="IPR001261">
    <property type="entry name" value="ArgE/DapE_CS"/>
</dbReference>
<sequence length="485" mass="52540">MGRVLLRLLAGLVLVVVVLLAVLIFNTLRYKPEATADSATPYELGADIEQATKDLSAAVKFRTVSTDLEHPDFAAFLTFLQDSYPLVHTTMSREVLARQTPLYKWQGSDPSLAPILLAGHYDVVPIAPGSHHLWEHEPFSGVIDDEFVWGRGTLDDKGAVIAMLTAAEKMIADGFTPKRTVYFSFGGDEEIGGLGAMAVAVHLNEQDIELDWMLDEGSFVLDKVIPGLDQPVASINLSEKGYVTLELVAKSAGGHSSMPPRVTAVGRIAKAITRLQDNPVPGGLTGISEEFFDGLGRHFSFGQRVVFANRWLFKPLLETILAGSPTTDAMLRSTTAPTMLTGSSKDNVLAAEASAKINFRIHPRDSVADIVAHVRQTIDDPEIEIRYDESLANPASPVSSAQATGYLDIKTSILDAFGPLATVPGLTIAATDARHYGKAAKDAYRINPFKIEGSDLARFHGTNERLSIENLETGINFFGALLQKQ</sequence>
<evidence type="ECO:0000256" key="2">
    <source>
        <dbReference type="ARBA" id="ARBA00022670"/>
    </source>
</evidence>
<comment type="caution">
    <text evidence="8">The sequence shown here is derived from an EMBL/GenBank/DDBJ whole genome shotgun (WGS) entry which is preliminary data.</text>
</comment>
<evidence type="ECO:0000256" key="4">
    <source>
        <dbReference type="ARBA" id="ARBA00022801"/>
    </source>
</evidence>
<proteinExistence type="inferred from homology"/>
<dbReference type="SUPFAM" id="SSF53187">
    <property type="entry name" value="Zn-dependent exopeptidases"/>
    <property type="match status" value="1"/>
</dbReference>
<protein>
    <submittedName>
        <fullName evidence="8">M20 family peptidase</fullName>
    </submittedName>
</protein>
<dbReference type="InterPro" id="IPR036264">
    <property type="entry name" value="Bact_exopeptidase_dim_dom"/>
</dbReference>
<dbReference type="Gene3D" id="3.30.70.360">
    <property type="match status" value="1"/>
</dbReference>
<dbReference type="InterPro" id="IPR011650">
    <property type="entry name" value="Peptidase_M20_dimer"/>
</dbReference>
<dbReference type="PROSITE" id="PS00758">
    <property type="entry name" value="ARGE_DAPE_CPG2_1"/>
    <property type="match status" value="1"/>
</dbReference>
<dbReference type="InterPro" id="IPR047177">
    <property type="entry name" value="Pept_M20A"/>
</dbReference>
<dbReference type="EMBL" id="BAABWU010000001">
    <property type="protein sequence ID" value="GAA6195125.1"/>
    <property type="molecule type" value="Genomic_DNA"/>
</dbReference>
<evidence type="ECO:0000313" key="9">
    <source>
        <dbReference type="Proteomes" id="UP001441944"/>
    </source>
</evidence>